<reference evidence="7 8" key="1">
    <citation type="journal article" date="2014" name="Genome Biol. Evol.">
        <title>The secreted proteins of Achlya hypogyna and Thraustotheca clavata identify the ancestral oomycete secretome and reveal gene acquisitions by horizontal gene transfer.</title>
        <authorList>
            <person name="Misner I."/>
            <person name="Blouin N."/>
            <person name="Leonard G."/>
            <person name="Richards T.A."/>
            <person name="Lane C.E."/>
        </authorList>
    </citation>
    <scope>NUCLEOTIDE SEQUENCE [LARGE SCALE GENOMIC DNA]</scope>
    <source>
        <strain evidence="7 8">ATCC 34112</strain>
    </source>
</reference>
<dbReference type="STRING" id="74557.A0A1V9YV99"/>
<dbReference type="PANTHER" id="PTHR22950">
    <property type="entry name" value="AMINO ACID TRANSPORTER"/>
    <property type="match status" value="1"/>
</dbReference>
<comment type="subcellular location">
    <subcellularLocation>
        <location evidence="1">Membrane</location>
        <topology evidence="1">Multi-pass membrane protein</topology>
    </subcellularLocation>
</comment>
<dbReference type="Gene3D" id="1.20.1740.10">
    <property type="entry name" value="Amino acid/polyamine transporter I"/>
    <property type="match status" value="1"/>
</dbReference>
<dbReference type="Proteomes" id="UP000243217">
    <property type="component" value="Unassembled WGS sequence"/>
</dbReference>
<keyword evidence="3 5" id="KW-1133">Transmembrane helix</keyword>
<feature type="transmembrane region" description="Helical" evidence="5">
    <location>
        <begin position="122"/>
        <end position="140"/>
    </location>
</feature>
<evidence type="ECO:0000256" key="2">
    <source>
        <dbReference type="ARBA" id="ARBA00022692"/>
    </source>
</evidence>
<keyword evidence="2 5" id="KW-0812">Transmembrane</keyword>
<feature type="transmembrane region" description="Helical" evidence="5">
    <location>
        <begin position="85"/>
        <end position="110"/>
    </location>
</feature>
<feature type="transmembrane region" description="Helical" evidence="5">
    <location>
        <begin position="270"/>
        <end position="296"/>
    </location>
</feature>
<evidence type="ECO:0000259" key="6">
    <source>
        <dbReference type="Pfam" id="PF01490"/>
    </source>
</evidence>
<dbReference type="EMBL" id="JNBS01002686">
    <property type="protein sequence ID" value="OQR89676.1"/>
    <property type="molecule type" value="Genomic_DNA"/>
</dbReference>
<dbReference type="InterPro" id="IPR013057">
    <property type="entry name" value="AA_transpt_TM"/>
</dbReference>
<feature type="transmembrane region" description="Helical" evidence="5">
    <location>
        <begin position="12"/>
        <end position="31"/>
    </location>
</feature>
<evidence type="ECO:0000313" key="8">
    <source>
        <dbReference type="Proteomes" id="UP000243217"/>
    </source>
</evidence>
<evidence type="ECO:0000256" key="4">
    <source>
        <dbReference type="ARBA" id="ARBA00023136"/>
    </source>
</evidence>
<organism evidence="7 8">
    <name type="scientific">Thraustotheca clavata</name>
    <dbReference type="NCBI Taxonomy" id="74557"/>
    <lineage>
        <taxon>Eukaryota</taxon>
        <taxon>Sar</taxon>
        <taxon>Stramenopiles</taxon>
        <taxon>Oomycota</taxon>
        <taxon>Saprolegniomycetes</taxon>
        <taxon>Saprolegniales</taxon>
        <taxon>Achlyaceae</taxon>
        <taxon>Thraustotheca</taxon>
    </lineage>
</organism>
<feature type="transmembrane region" description="Helical" evidence="5">
    <location>
        <begin position="405"/>
        <end position="424"/>
    </location>
</feature>
<feature type="transmembrane region" description="Helical" evidence="5">
    <location>
        <begin position="221"/>
        <end position="250"/>
    </location>
</feature>
<dbReference type="PANTHER" id="PTHR22950:SF349">
    <property type="entry name" value="AMINO ACID TRANSPORTER TRANSMEMBRANE DOMAIN-CONTAINING PROTEIN"/>
    <property type="match status" value="1"/>
</dbReference>
<name>A0A1V9YV99_9STRA</name>
<feature type="transmembrane region" description="Helical" evidence="5">
    <location>
        <begin position="347"/>
        <end position="365"/>
    </location>
</feature>
<keyword evidence="8" id="KW-1185">Reference proteome</keyword>
<protein>
    <submittedName>
        <fullName evidence="7">Amino Acid/Auxin Permease (AAAP) Family</fullName>
    </submittedName>
</protein>
<feature type="transmembrane region" description="Helical" evidence="5">
    <location>
        <begin position="147"/>
        <end position="166"/>
    </location>
</feature>
<sequence>MAILTLEDLKASFSLFCVVYGVGTLGMPGNYARAGYAWATVALVFMATINIYAAVCISKVLIAAPKNVETLSDVGEWVFGRPGRWITVTAHMAVSVMVPIVFLVLGGTILTVLFPDSFADSTWIALMGITLLPVCLIPTLKEGAGTAAAGAFGTLLADVIALYVLVDNMTPLPSEVSPPTPELTFGGVTAVFGNLALAYGAGVIIPSLQLEHSDPSRMPRVIVLTLGLISALFLIISITGVSTVGCQIPGNLLFAITGTKLGFTAPRSGIILAFLFMQLHLTIAFAIILFPSMFIAERLVLGLHKERFELVPVDYEDIETPKPDEQIEKKHEYGNPYKAPGSYMKAAILRTFMVVLCVIIAILFKDKFSDLLDFVGASATSLCCMILPIAFYLKTFYGTLRLPEKIFAIFSILLTSALAIYVTIHTGKALFNPQPSTATFPYCAAEYQTYVYTNKTHYKF</sequence>
<feature type="transmembrane region" description="Helical" evidence="5">
    <location>
        <begin position="37"/>
        <end position="64"/>
    </location>
</feature>
<dbReference type="GO" id="GO:0015179">
    <property type="term" value="F:L-amino acid transmembrane transporter activity"/>
    <property type="evidence" value="ECO:0007669"/>
    <property type="project" value="TreeGrafter"/>
</dbReference>
<feature type="transmembrane region" description="Helical" evidence="5">
    <location>
        <begin position="371"/>
        <end position="393"/>
    </location>
</feature>
<dbReference type="OrthoDB" id="72036at2759"/>
<dbReference type="AlphaFoldDB" id="A0A1V9YV99"/>
<evidence type="ECO:0000256" key="1">
    <source>
        <dbReference type="ARBA" id="ARBA00004141"/>
    </source>
</evidence>
<feature type="domain" description="Amino acid transporter transmembrane" evidence="6">
    <location>
        <begin position="10"/>
        <end position="424"/>
    </location>
</feature>
<evidence type="ECO:0000256" key="3">
    <source>
        <dbReference type="ARBA" id="ARBA00022989"/>
    </source>
</evidence>
<proteinExistence type="predicted"/>
<dbReference type="GO" id="GO:0005774">
    <property type="term" value="C:vacuolar membrane"/>
    <property type="evidence" value="ECO:0007669"/>
    <property type="project" value="TreeGrafter"/>
</dbReference>
<evidence type="ECO:0000256" key="5">
    <source>
        <dbReference type="SAM" id="Phobius"/>
    </source>
</evidence>
<evidence type="ECO:0000313" key="7">
    <source>
        <dbReference type="EMBL" id="OQR89676.1"/>
    </source>
</evidence>
<feature type="transmembrane region" description="Helical" evidence="5">
    <location>
        <begin position="186"/>
        <end position="209"/>
    </location>
</feature>
<gene>
    <name evidence="7" type="ORF">THRCLA_09639</name>
</gene>
<comment type="caution">
    <text evidence="7">The sequence shown here is derived from an EMBL/GenBank/DDBJ whole genome shotgun (WGS) entry which is preliminary data.</text>
</comment>
<accession>A0A1V9YV99</accession>
<keyword evidence="4 5" id="KW-0472">Membrane</keyword>
<dbReference type="Pfam" id="PF01490">
    <property type="entry name" value="Aa_trans"/>
    <property type="match status" value="1"/>
</dbReference>